<keyword evidence="12" id="KW-0430">Lectin</keyword>
<dbReference type="SMART" id="SM00614">
    <property type="entry name" value="ZnF_BED"/>
    <property type="match status" value="1"/>
</dbReference>
<keyword evidence="8" id="KW-0808">Transferase</keyword>
<keyword evidence="20" id="KW-0238">DNA-binding</keyword>
<dbReference type="FunFam" id="2.60.120.200:FF:000051">
    <property type="entry name" value="L-type lectin-domain containing receptor kinase V.9"/>
    <property type="match status" value="1"/>
</dbReference>
<dbReference type="InterPro" id="IPR012337">
    <property type="entry name" value="RNaseH-like_sf"/>
</dbReference>
<dbReference type="SUPFAM" id="SSF49899">
    <property type="entry name" value="Concanavalin A-like lectins/glucanases"/>
    <property type="match status" value="1"/>
</dbReference>
<accession>A0A8S2AQN3</accession>
<evidence type="ECO:0000256" key="25">
    <source>
        <dbReference type="ARBA" id="ARBA00023242"/>
    </source>
</evidence>
<dbReference type="GO" id="GO:0046983">
    <property type="term" value="F:protein dimerization activity"/>
    <property type="evidence" value="ECO:0007669"/>
    <property type="project" value="InterPro"/>
</dbReference>
<dbReference type="InterPro" id="IPR003656">
    <property type="entry name" value="Znf_BED"/>
</dbReference>
<evidence type="ECO:0000256" key="7">
    <source>
        <dbReference type="ARBA" id="ARBA00022527"/>
    </source>
</evidence>
<evidence type="ECO:0000256" key="20">
    <source>
        <dbReference type="ARBA" id="ARBA00023125"/>
    </source>
</evidence>
<evidence type="ECO:0000256" key="15">
    <source>
        <dbReference type="ARBA" id="ARBA00022777"/>
    </source>
</evidence>
<evidence type="ECO:0000256" key="17">
    <source>
        <dbReference type="ARBA" id="ARBA00022840"/>
    </source>
</evidence>
<feature type="domain" description="BED-type" evidence="29">
    <location>
        <begin position="46"/>
        <end position="100"/>
    </location>
</feature>
<keyword evidence="31" id="KW-1185">Reference proteome</keyword>
<dbReference type="InterPro" id="IPR025525">
    <property type="entry name" value="hAT-like_transposase_RNase-H"/>
</dbReference>
<feature type="region of interest" description="Disordered" evidence="27">
    <location>
        <begin position="538"/>
        <end position="562"/>
    </location>
</feature>
<evidence type="ECO:0000256" key="11">
    <source>
        <dbReference type="ARBA" id="ARBA00022729"/>
    </source>
</evidence>
<evidence type="ECO:0000256" key="13">
    <source>
        <dbReference type="ARBA" id="ARBA00022741"/>
    </source>
</evidence>
<evidence type="ECO:0000256" key="19">
    <source>
        <dbReference type="ARBA" id="ARBA00023015"/>
    </source>
</evidence>
<dbReference type="PANTHER" id="PTHR46481:SF2">
    <property type="entry name" value="BED-TYPE DOMAIN-CONTAINING PROTEIN"/>
    <property type="match status" value="1"/>
</dbReference>
<keyword evidence="19" id="KW-0805">Transcription regulation</keyword>
<dbReference type="Proteomes" id="UP000682877">
    <property type="component" value="Chromosome 6"/>
</dbReference>
<keyword evidence="24" id="KW-0325">Glycoprotein</keyword>
<feature type="compositionally biased region" description="Polar residues" evidence="27">
    <location>
        <begin position="14"/>
        <end position="25"/>
    </location>
</feature>
<evidence type="ECO:0000256" key="6">
    <source>
        <dbReference type="ARBA" id="ARBA00012513"/>
    </source>
</evidence>
<keyword evidence="17" id="KW-0067">ATP-binding</keyword>
<feature type="compositionally biased region" description="Acidic residues" evidence="27">
    <location>
        <begin position="545"/>
        <end position="554"/>
    </location>
</feature>
<keyword evidence="22" id="KW-0804">Transcription</keyword>
<feature type="transmembrane region" description="Helical" evidence="28">
    <location>
        <begin position="1026"/>
        <end position="1048"/>
    </location>
</feature>
<dbReference type="GO" id="GO:0005524">
    <property type="term" value="F:ATP binding"/>
    <property type="evidence" value="ECO:0007669"/>
    <property type="project" value="UniProtKB-KW"/>
</dbReference>
<evidence type="ECO:0000256" key="22">
    <source>
        <dbReference type="ARBA" id="ARBA00023163"/>
    </source>
</evidence>
<dbReference type="Pfam" id="PF05699">
    <property type="entry name" value="Dimer_Tnp_hAT"/>
    <property type="match status" value="1"/>
</dbReference>
<dbReference type="PANTHER" id="PTHR46481">
    <property type="entry name" value="ZINC FINGER BED DOMAIN-CONTAINING PROTEIN 4"/>
    <property type="match status" value="1"/>
</dbReference>
<dbReference type="InterPro" id="IPR052035">
    <property type="entry name" value="ZnF_BED_domain_contain"/>
</dbReference>
<dbReference type="InterPro" id="IPR036236">
    <property type="entry name" value="Znf_C2H2_sf"/>
</dbReference>
<feature type="region of interest" description="Disordered" evidence="27">
    <location>
        <begin position="1"/>
        <end position="46"/>
    </location>
</feature>
<dbReference type="SUPFAM" id="SSF57667">
    <property type="entry name" value="beta-beta-alpha zinc fingers"/>
    <property type="match status" value="1"/>
</dbReference>
<keyword evidence="25" id="KW-0539">Nucleus</keyword>
<keyword evidence="13" id="KW-0547">Nucleotide-binding</keyword>
<evidence type="ECO:0000313" key="31">
    <source>
        <dbReference type="Proteomes" id="UP000682877"/>
    </source>
</evidence>
<dbReference type="GO" id="GO:0004674">
    <property type="term" value="F:protein serine/threonine kinase activity"/>
    <property type="evidence" value="ECO:0007669"/>
    <property type="project" value="UniProtKB-KW"/>
</dbReference>
<evidence type="ECO:0000256" key="18">
    <source>
        <dbReference type="ARBA" id="ARBA00022989"/>
    </source>
</evidence>
<dbReference type="EC" id="2.7.11.1" evidence="6"/>
<evidence type="ECO:0000256" key="26">
    <source>
        <dbReference type="PROSITE-ProRule" id="PRU00027"/>
    </source>
</evidence>
<dbReference type="GO" id="GO:0030246">
    <property type="term" value="F:carbohydrate binding"/>
    <property type="evidence" value="ECO:0007669"/>
    <property type="project" value="UniProtKB-KW"/>
</dbReference>
<keyword evidence="21 28" id="KW-0472">Membrane</keyword>
<evidence type="ECO:0000256" key="27">
    <source>
        <dbReference type="SAM" id="MobiDB-lite"/>
    </source>
</evidence>
<dbReference type="InterPro" id="IPR008906">
    <property type="entry name" value="HATC_C_dom"/>
</dbReference>
<gene>
    <name evidence="30" type="ORF">AARE701A_LOCUS17037</name>
</gene>
<evidence type="ECO:0000256" key="24">
    <source>
        <dbReference type="ARBA" id="ARBA00023180"/>
    </source>
</evidence>
<evidence type="ECO:0000256" key="10">
    <source>
        <dbReference type="ARBA" id="ARBA00022723"/>
    </source>
</evidence>
<evidence type="ECO:0000256" key="5">
    <source>
        <dbReference type="ARBA" id="ARBA00011738"/>
    </source>
</evidence>
<keyword evidence="9 28" id="KW-0812">Transmembrane</keyword>
<evidence type="ECO:0000256" key="2">
    <source>
        <dbReference type="ARBA" id="ARBA00004479"/>
    </source>
</evidence>
<dbReference type="Pfam" id="PF14372">
    <property type="entry name" value="hAT-like_RNase-H"/>
    <property type="match status" value="1"/>
</dbReference>
<evidence type="ECO:0000256" key="1">
    <source>
        <dbReference type="ARBA" id="ARBA00004123"/>
    </source>
</evidence>
<keyword evidence="15" id="KW-0418">Kinase</keyword>
<comment type="subunit">
    <text evidence="5">Homodimer.</text>
</comment>
<keyword evidence="11" id="KW-0732">Signal</keyword>
<organism evidence="30 31">
    <name type="scientific">Arabidopsis arenosa</name>
    <name type="common">Sand rock-cress</name>
    <name type="synonym">Cardaminopsis arenosa</name>
    <dbReference type="NCBI Taxonomy" id="38785"/>
    <lineage>
        <taxon>Eukaryota</taxon>
        <taxon>Viridiplantae</taxon>
        <taxon>Streptophyta</taxon>
        <taxon>Embryophyta</taxon>
        <taxon>Tracheophyta</taxon>
        <taxon>Spermatophyta</taxon>
        <taxon>Magnoliopsida</taxon>
        <taxon>eudicotyledons</taxon>
        <taxon>Gunneridae</taxon>
        <taxon>Pentapetalae</taxon>
        <taxon>rosids</taxon>
        <taxon>malvids</taxon>
        <taxon>Brassicales</taxon>
        <taxon>Brassicaceae</taxon>
        <taxon>Camelineae</taxon>
        <taxon>Arabidopsis</taxon>
    </lineage>
</organism>
<comment type="subcellular location">
    <subcellularLocation>
        <location evidence="2">Membrane</location>
        <topology evidence="2">Single-pass type I membrane protein</topology>
    </subcellularLocation>
    <subcellularLocation>
        <location evidence="1">Nucleus</location>
    </subcellularLocation>
</comment>
<dbReference type="PROSITE" id="PS50808">
    <property type="entry name" value="ZF_BED"/>
    <property type="match status" value="1"/>
</dbReference>
<dbReference type="InterPro" id="IPR013320">
    <property type="entry name" value="ConA-like_dom_sf"/>
</dbReference>
<dbReference type="GO" id="GO:0003677">
    <property type="term" value="F:DNA binding"/>
    <property type="evidence" value="ECO:0007669"/>
    <property type="project" value="UniProtKB-KW"/>
</dbReference>
<evidence type="ECO:0000256" key="4">
    <source>
        <dbReference type="ARBA" id="ARBA00010217"/>
    </source>
</evidence>
<keyword evidence="10" id="KW-0479">Metal-binding</keyword>
<dbReference type="GO" id="GO:0008270">
    <property type="term" value="F:zinc ion binding"/>
    <property type="evidence" value="ECO:0007669"/>
    <property type="project" value="UniProtKB-KW"/>
</dbReference>
<dbReference type="EMBL" id="LR999456">
    <property type="protein sequence ID" value="CAE6140442.1"/>
    <property type="molecule type" value="Genomic_DNA"/>
</dbReference>
<comment type="similarity">
    <text evidence="4">In the C-terminal section; belongs to the protein kinase superfamily. Ser/Thr protein kinase family.</text>
</comment>
<evidence type="ECO:0000313" key="30">
    <source>
        <dbReference type="EMBL" id="CAE6140442.1"/>
    </source>
</evidence>
<sequence>MTEEQNESEPPLNPQKTGETETVTGNKRPRPASGADKPTKPRKKYAKRAPVWEHFIQREEDLSKSYCKYCKAEFACDTKKVGTSPMIGHINRCKEYKDWVEHENQKILSSDNNGNMKLVKYDPVMFRRSVNEMVVVNELPFSFVESEGWKRFCSNVLPMYKTFSRKTCSTDIVAMYLEEKAALKQLFSVEKQRVSLTTDIWTCPTTSYNYMVITGHWISTEWELQKRNLSFKVITDHKGDTIAAQLMDCLDDWGIEKVYAVTVDNARNNDKALEVFKNQLRMRGVDSLVNDGEFLHMRCCAHILNLIVGHGLKKANAHIVAIMNAVKYVRSSFSRLKTFALKCETSKLARGSLPLDVSTRWNSTYLMLSSALKLRVAFEKMEAEDKLYCDYFLEEEDKIKRVGPPTSIDWEKVARLVKFLKVFYKCTLIFSASKTVTSCLCYSEIVDIERSLITKCSSTDEETKKQANDMRDKFDKYWDGLSNMNPLVIVASVFDPRNKMKFASLCFDQLYGKDTIESKKLHASVSSVMETLYDHYSFKPTNSENNEDTEDQTEQTDSQPQPCTFELSDDEDDCEGMLSIYDKVVGLKINEVSYNELKVYLTEKPEPRVENLLGMPYDVLSWWRRNCSKFIVLSEFARDVLAIQASSVASESAFSTTGRVLDPYRSSLTPYMVEVLLCTQQWLRCTYKKEDTVANLAQMLQEFEFFESLDARNSAVEAALLSFLMRKSSLFNVLTVKLLFWCGLAFFVNLQLSSSQITDFIYNGFHPPLTNIAIQGITTVTPKGLMKLTNTSTQRTGHAFYTEPIRFKYSPNGTVSSFSTAFVFAIHTQIPIAHGMAFVIAPNPRLPFASPLQYLGLFNVTNNGNDRNHVFAVELDTIMNIEFNDTNNNHVGIDINSLNSVKSSPAGYWDEKDQFNNLTLISSKRMQVWVDYDGRSHRINVTMAPFSENKPRKPLVSIVRDLSSVLLQEMFVGFSSATGNIVSEIFVLGWSFRVNGKAQPLALSKLPRLPVWDPKPTRVYRFYKNWVPLISLLLIPLLLVIFLVRFILRRRRKFAEELEDWETEFGKNRLRFVAVGLAWEWDDVGKPSRI</sequence>
<dbReference type="AlphaFoldDB" id="A0A8S2AQN3"/>
<keyword evidence="16" id="KW-0862">Zinc</keyword>
<dbReference type="SUPFAM" id="SSF53098">
    <property type="entry name" value="Ribonuclease H-like"/>
    <property type="match status" value="1"/>
</dbReference>
<reference evidence="30" key="1">
    <citation type="submission" date="2021-01" db="EMBL/GenBank/DDBJ databases">
        <authorList>
            <person name="Bezrukov I."/>
        </authorList>
    </citation>
    <scope>NUCLEOTIDE SEQUENCE</scope>
</reference>
<evidence type="ECO:0000256" key="12">
    <source>
        <dbReference type="ARBA" id="ARBA00022734"/>
    </source>
</evidence>
<evidence type="ECO:0000256" key="14">
    <source>
        <dbReference type="ARBA" id="ARBA00022771"/>
    </source>
</evidence>
<protein>
    <recommendedName>
        <fullName evidence="6">non-specific serine/threonine protein kinase</fullName>
        <ecNumber evidence="6">2.7.11.1</ecNumber>
    </recommendedName>
</protein>
<keyword evidence="14 26" id="KW-0863">Zinc-finger</keyword>
<evidence type="ECO:0000256" key="28">
    <source>
        <dbReference type="SAM" id="Phobius"/>
    </source>
</evidence>
<evidence type="ECO:0000256" key="23">
    <source>
        <dbReference type="ARBA" id="ARBA00023170"/>
    </source>
</evidence>
<evidence type="ECO:0000259" key="29">
    <source>
        <dbReference type="PROSITE" id="PS50808"/>
    </source>
</evidence>
<dbReference type="InterPro" id="IPR001220">
    <property type="entry name" value="Legume_lectin_dom"/>
</dbReference>
<dbReference type="GO" id="GO:0005634">
    <property type="term" value="C:nucleus"/>
    <property type="evidence" value="ECO:0007669"/>
    <property type="project" value="UniProtKB-SubCell"/>
</dbReference>
<evidence type="ECO:0000256" key="9">
    <source>
        <dbReference type="ARBA" id="ARBA00022692"/>
    </source>
</evidence>
<name>A0A8S2AQN3_ARAAE</name>
<evidence type="ECO:0000256" key="3">
    <source>
        <dbReference type="ARBA" id="ARBA00008536"/>
    </source>
</evidence>
<proteinExistence type="inferred from homology"/>
<dbReference type="Pfam" id="PF00139">
    <property type="entry name" value="Lectin_legB"/>
    <property type="match status" value="1"/>
</dbReference>
<dbReference type="Pfam" id="PF02892">
    <property type="entry name" value="zf-BED"/>
    <property type="match status" value="1"/>
</dbReference>
<dbReference type="Gene3D" id="2.60.120.200">
    <property type="match status" value="1"/>
</dbReference>
<dbReference type="CDD" id="cd06899">
    <property type="entry name" value="lectin_legume_LecRK_Arcelin_ConA"/>
    <property type="match status" value="1"/>
</dbReference>
<comment type="similarity">
    <text evidence="3">In the N-terminal section; belongs to the leguminous lectin family.</text>
</comment>
<keyword evidence="18 28" id="KW-1133">Transmembrane helix</keyword>
<evidence type="ECO:0000256" key="8">
    <source>
        <dbReference type="ARBA" id="ARBA00022679"/>
    </source>
</evidence>
<evidence type="ECO:0000256" key="16">
    <source>
        <dbReference type="ARBA" id="ARBA00022833"/>
    </source>
</evidence>
<evidence type="ECO:0000256" key="21">
    <source>
        <dbReference type="ARBA" id="ARBA00023136"/>
    </source>
</evidence>
<keyword evidence="23" id="KW-0675">Receptor</keyword>
<dbReference type="GO" id="GO:0016020">
    <property type="term" value="C:membrane"/>
    <property type="evidence" value="ECO:0007669"/>
    <property type="project" value="UniProtKB-SubCell"/>
</dbReference>
<keyword evidence="7" id="KW-0723">Serine/threonine-protein kinase</keyword>